<evidence type="ECO:0000256" key="2">
    <source>
        <dbReference type="ARBA" id="ARBA00009477"/>
    </source>
</evidence>
<evidence type="ECO:0000256" key="4">
    <source>
        <dbReference type="ARBA" id="ARBA00022989"/>
    </source>
</evidence>
<dbReference type="RefSeq" id="WP_193392648.1">
    <property type="nucleotide sequence ID" value="NZ_CAAAII010000003.1"/>
</dbReference>
<dbReference type="Proteomes" id="UP000054877">
    <property type="component" value="Unassembled WGS sequence"/>
</dbReference>
<dbReference type="GO" id="GO:0055085">
    <property type="term" value="P:transmembrane transport"/>
    <property type="evidence" value="ECO:0007669"/>
    <property type="project" value="InterPro"/>
</dbReference>
<evidence type="ECO:0000256" key="7">
    <source>
        <dbReference type="SAM" id="Phobius"/>
    </source>
</evidence>
<dbReference type="Pfam" id="PF25917">
    <property type="entry name" value="BSH_RND"/>
    <property type="match status" value="1"/>
</dbReference>
<comment type="caution">
    <text evidence="10">The sequence shown here is derived from an EMBL/GenBank/DDBJ whole genome shotgun (WGS) entry which is preliminary data.</text>
</comment>
<evidence type="ECO:0000256" key="5">
    <source>
        <dbReference type="ARBA" id="ARBA00023136"/>
    </source>
</evidence>
<comment type="similarity">
    <text evidence="2">Belongs to the membrane fusion protein (MFP) (TC 8.A.1) family.</text>
</comment>
<dbReference type="InterPro" id="IPR058625">
    <property type="entry name" value="MdtA-like_BSH"/>
</dbReference>
<accession>A0A0W0Z9D4</accession>
<feature type="coiled-coil region" evidence="6">
    <location>
        <begin position="133"/>
        <end position="174"/>
    </location>
</feature>
<dbReference type="InterPro" id="IPR050739">
    <property type="entry name" value="MFP"/>
</dbReference>
<dbReference type="InterPro" id="IPR058634">
    <property type="entry name" value="AaeA-lik-b-barrel"/>
</dbReference>
<keyword evidence="5 7" id="KW-0472">Membrane</keyword>
<dbReference type="Gene3D" id="2.40.50.100">
    <property type="match status" value="1"/>
</dbReference>
<dbReference type="Pfam" id="PF25963">
    <property type="entry name" value="Beta-barrel_AAEA"/>
    <property type="match status" value="1"/>
</dbReference>
<dbReference type="Gene3D" id="2.40.30.170">
    <property type="match status" value="1"/>
</dbReference>
<organism evidence="10 11">
    <name type="scientific">Legionella spiritensis</name>
    <dbReference type="NCBI Taxonomy" id="452"/>
    <lineage>
        <taxon>Bacteria</taxon>
        <taxon>Pseudomonadati</taxon>
        <taxon>Pseudomonadota</taxon>
        <taxon>Gammaproteobacteria</taxon>
        <taxon>Legionellales</taxon>
        <taxon>Legionellaceae</taxon>
        <taxon>Legionella</taxon>
    </lineage>
</organism>
<evidence type="ECO:0000256" key="6">
    <source>
        <dbReference type="SAM" id="Coils"/>
    </source>
</evidence>
<protein>
    <submittedName>
        <fullName evidence="10">Hemolysin D</fullName>
    </submittedName>
</protein>
<evidence type="ECO:0000259" key="9">
    <source>
        <dbReference type="Pfam" id="PF25963"/>
    </source>
</evidence>
<evidence type="ECO:0000313" key="11">
    <source>
        <dbReference type="Proteomes" id="UP000054877"/>
    </source>
</evidence>
<evidence type="ECO:0000256" key="3">
    <source>
        <dbReference type="ARBA" id="ARBA00022692"/>
    </source>
</evidence>
<dbReference type="GO" id="GO:0016020">
    <property type="term" value="C:membrane"/>
    <property type="evidence" value="ECO:0007669"/>
    <property type="project" value="UniProtKB-SubCell"/>
</dbReference>
<dbReference type="EMBL" id="LNYX01000005">
    <property type="protein sequence ID" value="KTD65717.1"/>
    <property type="molecule type" value="Genomic_DNA"/>
</dbReference>
<name>A0A0W0Z9D4_LEGSP</name>
<proteinExistence type="inferred from homology"/>
<keyword evidence="4 7" id="KW-1133">Transmembrane helix</keyword>
<evidence type="ECO:0000259" key="8">
    <source>
        <dbReference type="Pfam" id="PF25917"/>
    </source>
</evidence>
<keyword evidence="6" id="KW-0175">Coiled coil</keyword>
<gene>
    <name evidence="10" type="ORF">Lspi_0429</name>
</gene>
<evidence type="ECO:0000313" key="10">
    <source>
        <dbReference type="EMBL" id="KTD65717.1"/>
    </source>
</evidence>
<evidence type="ECO:0000256" key="1">
    <source>
        <dbReference type="ARBA" id="ARBA00004167"/>
    </source>
</evidence>
<reference evidence="10 11" key="1">
    <citation type="submission" date="2015-11" db="EMBL/GenBank/DDBJ databases">
        <title>Genomic analysis of 38 Legionella species identifies large and diverse effector repertoires.</title>
        <authorList>
            <person name="Burstein D."/>
            <person name="Amaro F."/>
            <person name="Zusman T."/>
            <person name="Lifshitz Z."/>
            <person name="Cohen O."/>
            <person name="Gilbert J.A."/>
            <person name="Pupko T."/>
            <person name="Shuman H.A."/>
            <person name="Segal G."/>
        </authorList>
    </citation>
    <scope>NUCLEOTIDE SEQUENCE [LARGE SCALE GENOMIC DNA]</scope>
    <source>
        <strain evidence="10 11">Mt.St.Helens-9</strain>
    </source>
</reference>
<keyword evidence="11" id="KW-1185">Reference proteome</keyword>
<dbReference type="PANTHER" id="PTHR30386">
    <property type="entry name" value="MEMBRANE FUSION SUBUNIT OF EMRAB-TOLC MULTIDRUG EFFLUX PUMP"/>
    <property type="match status" value="1"/>
</dbReference>
<keyword evidence="3 7" id="KW-0812">Transmembrane</keyword>
<dbReference type="SUPFAM" id="SSF111369">
    <property type="entry name" value="HlyD-like secretion proteins"/>
    <property type="match status" value="1"/>
</dbReference>
<feature type="domain" description="p-hydroxybenzoic acid efflux pump subunit AaeA-like beta-barrel" evidence="9">
    <location>
        <begin position="235"/>
        <end position="328"/>
    </location>
</feature>
<feature type="transmembrane region" description="Helical" evidence="7">
    <location>
        <begin position="12"/>
        <end position="32"/>
    </location>
</feature>
<sequence>MINRERIMAFQYWPQVITLSLVVLSYLGYRYFAYYDTRSNDAYVSAHVINITALVSGPVSEIFIRENQSVKKGEKLVRIDPRPYKYAMQRARADYKISQVNYESNKLAIRVAEEKLKQSKAILALSLDHLTRYQKLQSKGDLAEIQLIDLESKIKEQEAMVLAASEQLRIAEKTLDENTVLAAKAVYDKACYLYNHTTLLAPTDGYVTNFNLRKGQYISAGQGLFALVETARWWVVTRYRETAIRLIKPGDKAIIKLDMYPGKVFHGHVGSIGWGINRVQKGSVAPSTLLYMEATEDWIQIAQRFPVRIYFDDISPEYPMRIGASATTITYRQ</sequence>
<dbReference type="PATRIC" id="fig|452.5.peg.468"/>
<comment type="subcellular location">
    <subcellularLocation>
        <location evidence="1">Membrane</location>
        <topology evidence="1">Single-pass membrane protein</topology>
    </subcellularLocation>
</comment>
<dbReference type="PANTHER" id="PTHR30386:SF26">
    <property type="entry name" value="TRANSPORT PROTEIN COMB"/>
    <property type="match status" value="1"/>
</dbReference>
<dbReference type="STRING" id="452.Lspi_0429"/>
<dbReference type="AlphaFoldDB" id="A0A0W0Z9D4"/>
<feature type="domain" description="Multidrug resistance protein MdtA-like barrel-sandwich hybrid" evidence="8">
    <location>
        <begin position="48"/>
        <end position="228"/>
    </location>
</feature>